<dbReference type="Proteomes" id="UP000646579">
    <property type="component" value="Unassembled WGS sequence"/>
</dbReference>
<organism evidence="2 3">
    <name type="scientific">Devosia pacifica</name>
    <dbReference type="NCBI Taxonomy" id="1335967"/>
    <lineage>
        <taxon>Bacteria</taxon>
        <taxon>Pseudomonadati</taxon>
        <taxon>Pseudomonadota</taxon>
        <taxon>Alphaproteobacteria</taxon>
        <taxon>Hyphomicrobiales</taxon>
        <taxon>Devosiaceae</taxon>
        <taxon>Devosia</taxon>
    </lineage>
</organism>
<proteinExistence type="predicted"/>
<dbReference type="AlphaFoldDB" id="A0A918VSQ8"/>
<dbReference type="EMBL" id="BMZE01000002">
    <property type="protein sequence ID" value="GHA25583.1"/>
    <property type="molecule type" value="Genomic_DNA"/>
</dbReference>
<protein>
    <submittedName>
        <fullName evidence="2">NAD(P)-dependent oxidoreductase</fullName>
    </submittedName>
</protein>
<evidence type="ECO:0000313" key="3">
    <source>
        <dbReference type="Proteomes" id="UP000646579"/>
    </source>
</evidence>
<dbReference type="Gene3D" id="3.40.50.720">
    <property type="entry name" value="NAD(P)-binding Rossmann-like Domain"/>
    <property type="match status" value="1"/>
</dbReference>
<comment type="caution">
    <text evidence="2">The sequence shown here is derived from an EMBL/GenBank/DDBJ whole genome shotgun (WGS) entry which is preliminary data.</text>
</comment>
<dbReference type="RefSeq" id="WP_189425684.1">
    <property type="nucleotide sequence ID" value="NZ_BMZE01000002.1"/>
</dbReference>
<reference evidence="2" key="1">
    <citation type="journal article" date="2014" name="Int. J. Syst. Evol. Microbiol.">
        <title>Complete genome sequence of Corynebacterium casei LMG S-19264T (=DSM 44701T), isolated from a smear-ripened cheese.</title>
        <authorList>
            <consortium name="US DOE Joint Genome Institute (JGI-PGF)"/>
            <person name="Walter F."/>
            <person name="Albersmeier A."/>
            <person name="Kalinowski J."/>
            <person name="Ruckert C."/>
        </authorList>
    </citation>
    <scope>NUCLEOTIDE SEQUENCE</scope>
    <source>
        <strain evidence="2">KCTC 32437</strain>
    </source>
</reference>
<feature type="domain" description="NAD(P)-binding" evidence="1">
    <location>
        <begin position="6"/>
        <end position="184"/>
    </location>
</feature>
<dbReference type="InterPro" id="IPR052718">
    <property type="entry name" value="NmrA-type_oxidoreductase"/>
</dbReference>
<dbReference type="Gene3D" id="3.90.25.10">
    <property type="entry name" value="UDP-galactose 4-epimerase, domain 1"/>
    <property type="match status" value="1"/>
</dbReference>
<dbReference type="PANTHER" id="PTHR47129">
    <property type="entry name" value="QUINONE OXIDOREDUCTASE 2"/>
    <property type="match status" value="1"/>
</dbReference>
<keyword evidence="3" id="KW-1185">Reference proteome</keyword>
<dbReference type="Pfam" id="PF13460">
    <property type="entry name" value="NAD_binding_10"/>
    <property type="match status" value="1"/>
</dbReference>
<dbReference type="PANTHER" id="PTHR47129:SF1">
    <property type="entry name" value="NMRA-LIKE DOMAIN-CONTAINING PROTEIN"/>
    <property type="match status" value="1"/>
</dbReference>
<dbReference type="CDD" id="cd05269">
    <property type="entry name" value="TMR_SDR_a"/>
    <property type="match status" value="1"/>
</dbReference>
<evidence type="ECO:0000259" key="1">
    <source>
        <dbReference type="Pfam" id="PF13460"/>
    </source>
</evidence>
<dbReference type="InterPro" id="IPR016040">
    <property type="entry name" value="NAD(P)-bd_dom"/>
</dbReference>
<sequence length="283" mass="29589">MYAVTGATGELGRLAVAALAKKTSPDQIVAIVRSADKAADVLPEGVEIRIADYDQPATLAPALDGVTHLLLISSNDLQSRQRQHRDVIEAAKSAGVAFIAYTSILKADTSPIGLAETHRDTEAAIRESGISHAMLRNSWYFENYLAGLPTTLEHGVMIGAAGDGRISAATRADYAEAAATVLANGETGVFELGGDTSFTMSELAAEISRQTGRDIPYKDMSESAYADALQQAGLPAPVASMLADGDAGIAKGALHDDSKTLSRLIGRPTTPYSTSIAEGLRTS</sequence>
<reference evidence="2" key="2">
    <citation type="submission" date="2020-09" db="EMBL/GenBank/DDBJ databases">
        <authorList>
            <person name="Sun Q."/>
            <person name="Kim S."/>
        </authorList>
    </citation>
    <scope>NUCLEOTIDE SEQUENCE</scope>
    <source>
        <strain evidence="2">KCTC 32437</strain>
    </source>
</reference>
<name>A0A918VSQ8_9HYPH</name>
<evidence type="ECO:0000313" key="2">
    <source>
        <dbReference type="EMBL" id="GHA25583.1"/>
    </source>
</evidence>
<accession>A0A918VSQ8</accession>
<gene>
    <name evidence="2" type="ORF">GCM10007989_21580</name>
</gene>
<dbReference type="SUPFAM" id="SSF51735">
    <property type="entry name" value="NAD(P)-binding Rossmann-fold domains"/>
    <property type="match status" value="1"/>
</dbReference>
<dbReference type="InterPro" id="IPR036291">
    <property type="entry name" value="NAD(P)-bd_dom_sf"/>
</dbReference>